<dbReference type="EC" id="2.3.2.27" evidence="3"/>
<comment type="catalytic activity">
    <reaction evidence="1">
        <text>S-ubiquitinyl-[E2 ubiquitin-conjugating enzyme]-L-cysteine + [acceptor protein]-L-lysine = [E2 ubiquitin-conjugating enzyme]-L-cysteine + N(6)-ubiquitinyl-[acceptor protein]-L-lysine.</text>
        <dbReference type="EC" id="2.3.2.27"/>
    </reaction>
</comment>
<evidence type="ECO:0000256" key="2">
    <source>
        <dbReference type="ARBA" id="ARBA00004906"/>
    </source>
</evidence>
<dbReference type="Pfam" id="PF04564">
    <property type="entry name" value="U-box"/>
    <property type="match status" value="1"/>
</dbReference>
<dbReference type="Proteomes" id="UP000807115">
    <property type="component" value="Chromosome 4"/>
</dbReference>
<dbReference type="SUPFAM" id="SSF52402">
    <property type="entry name" value="Adenine nucleotide alpha hydrolases-like"/>
    <property type="match status" value="1"/>
</dbReference>
<sequence>MVRPGSRAESAASPSPTTVRVRTPCSAEPSPLPVPTPIPGQARAAAAAPAGDERSRRQPQLEQGGGGGRHQNQNQETEEEHAQAVYCAVGIGIGIGIGIGTGSASQNQAQAAEEWKANLRWVLAALAPRRSSRRLVLAHLRRPTSRINIMGAWVPVSQLAEEEVAAYRQLEEERIAKVLDDLLAICQSQKVNASKIIIASDDIARGLVQLVDDHGVTELVMGAASDRAYGRKMRAPRSKKALTVQQKANPSCRIWFVCRGNLICTRDASEGQAHRAESSTASTSPRTSTSDCSRSKSSPCLHSETFSTQETDDPSAEQTHGRDLNIEDSNNQATTIAGSSAAVHLLQEIQEDREMPASDGLDAGEMDDALYEKLKHALMEAENLKQEAYEETRRRQMAERGLAEASRMADEAERSYQREARHRKEVEEMVARERAAMEQDKRELDGILDQIRKVDDRSAELELQITTSERTMNDLEARLSESYNLLDTLRHGHHPCNASESASREEGGGEQRVSFLQLGYSELDEATKHFDESVRIGGGGGSRGKVYRGELRNMSVAVKVVDRDVAVDEARFARAVEGIARARHPNVVTLVGACPAARAVVYELVPGGSLEERLGPGPGGGNGSGSAPPSLQWHARCGVAYGACSALAFLHSTLPRATVHGDVRPANILVVEDDARRGWSCKLAGLGERGLVEERARPGGAGPAARAYADPRYLAATGELILTPHCDVYALGVVLLRLVTGRPAFLARKAAREAAGGRASWQEVAAGGWPTERAREVALLGLRCCGVDVEAERRPRLPAAVLLEEARGVLEAAMSSAPSRSPSSLSLSDGAPSYFLCPILKEVMRDPQIAGDGFTYEAEAIGEWLGGGHDTSPMTNLKLPTRKLVPNHALRSAIHEWRHRQLRAHHRLY</sequence>
<dbReference type="PANTHER" id="PTHR45647:SF94">
    <property type="entry name" value="OS02G0822900 PROTEIN"/>
    <property type="match status" value="1"/>
</dbReference>
<feature type="domain" description="Protein kinase" evidence="8">
    <location>
        <begin position="532"/>
        <end position="836"/>
    </location>
</feature>
<feature type="region of interest" description="Disordered" evidence="7">
    <location>
        <begin position="1"/>
        <end position="79"/>
    </location>
</feature>
<organism evidence="10 11">
    <name type="scientific">Sorghum bicolor</name>
    <name type="common">Sorghum</name>
    <name type="synonym">Sorghum vulgare</name>
    <dbReference type="NCBI Taxonomy" id="4558"/>
    <lineage>
        <taxon>Eukaryota</taxon>
        <taxon>Viridiplantae</taxon>
        <taxon>Streptophyta</taxon>
        <taxon>Embryophyta</taxon>
        <taxon>Tracheophyta</taxon>
        <taxon>Spermatophyta</taxon>
        <taxon>Magnoliopsida</taxon>
        <taxon>Liliopsida</taxon>
        <taxon>Poales</taxon>
        <taxon>Poaceae</taxon>
        <taxon>PACMAD clade</taxon>
        <taxon>Panicoideae</taxon>
        <taxon>Andropogonodae</taxon>
        <taxon>Andropogoneae</taxon>
        <taxon>Sorghinae</taxon>
        <taxon>Sorghum</taxon>
    </lineage>
</organism>
<evidence type="ECO:0000256" key="1">
    <source>
        <dbReference type="ARBA" id="ARBA00000900"/>
    </source>
</evidence>
<dbReference type="InterPro" id="IPR051348">
    <property type="entry name" value="U-box_ubiquitin_ligases"/>
</dbReference>
<dbReference type="InterPro" id="IPR011009">
    <property type="entry name" value="Kinase-like_dom_sf"/>
</dbReference>
<evidence type="ECO:0000256" key="3">
    <source>
        <dbReference type="ARBA" id="ARBA00012483"/>
    </source>
</evidence>
<evidence type="ECO:0000259" key="9">
    <source>
        <dbReference type="PROSITE" id="PS51698"/>
    </source>
</evidence>
<dbReference type="AlphaFoldDB" id="A0A921UKI4"/>
<dbReference type="InterPro" id="IPR014729">
    <property type="entry name" value="Rossmann-like_a/b/a_fold"/>
</dbReference>
<dbReference type="SMART" id="SM00504">
    <property type="entry name" value="Ubox"/>
    <property type="match status" value="1"/>
</dbReference>
<dbReference type="InterPro" id="IPR001245">
    <property type="entry name" value="Ser-Thr/Tyr_kinase_cat_dom"/>
</dbReference>
<dbReference type="PROSITE" id="PS51698">
    <property type="entry name" value="U_BOX"/>
    <property type="match status" value="1"/>
</dbReference>
<dbReference type="EMBL" id="CM027683">
    <property type="protein sequence ID" value="KAG0535558.1"/>
    <property type="molecule type" value="Genomic_DNA"/>
</dbReference>
<evidence type="ECO:0000256" key="5">
    <source>
        <dbReference type="ARBA" id="ARBA00022786"/>
    </source>
</evidence>
<dbReference type="GO" id="GO:0061630">
    <property type="term" value="F:ubiquitin protein ligase activity"/>
    <property type="evidence" value="ECO:0007669"/>
    <property type="project" value="UniProtKB-EC"/>
</dbReference>
<feature type="coiled-coil region" evidence="6">
    <location>
        <begin position="367"/>
        <end position="478"/>
    </location>
</feature>
<keyword evidence="6" id="KW-0175">Coiled coil</keyword>
<comment type="caution">
    <text evidence="10">The sequence shown here is derived from an EMBL/GenBank/DDBJ whole genome shotgun (WGS) entry which is preliminary data.</text>
</comment>
<dbReference type="Gene3D" id="3.40.50.620">
    <property type="entry name" value="HUPs"/>
    <property type="match status" value="1"/>
</dbReference>
<dbReference type="InterPro" id="IPR013083">
    <property type="entry name" value="Znf_RING/FYVE/PHD"/>
</dbReference>
<name>A0A921UKI4_SORBI</name>
<feature type="domain" description="U-box" evidence="9">
    <location>
        <begin position="830"/>
        <end position="904"/>
    </location>
</feature>
<dbReference type="PROSITE" id="PS50011">
    <property type="entry name" value="PROTEIN_KINASE_DOM"/>
    <property type="match status" value="1"/>
</dbReference>
<dbReference type="Gene3D" id="3.30.40.10">
    <property type="entry name" value="Zinc/RING finger domain, C3HC4 (zinc finger)"/>
    <property type="match status" value="1"/>
</dbReference>
<dbReference type="Gene3D" id="3.30.200.20">
    <property type="entry name" value="Phosphorylase Kinase, domain 1"/>
    <property type="match status" value="1"/>
</dbReference>
<feature type="compositionally biased region" description="Low complexity" evidence="7">
    <location>
        <begin position="278"/>
        <end position="298"/>
    </location>
</feature>
<evidence type="ECO:0000259" key="8">
    <source>
        <dbReference type="PROSITE" id="PS50011"/>
    </source>
</evidence>
<evidence type="ECO:0000313" key="11">
    <source>
        <dbReference type="Proteomes" id="UP000807115"/>
    </source>
</evidence>
<accession>A0A921UKI4</accession>
<keyword evidence="4" id="KW-0808">Transferase</keyword>
<dbReference type="SUPFAM" id="SSF56112">
    <property type="entry name" value="Protein kinase-like (PK-like)"/>
    <property type="match status" value="1"/>
</dbReference>
<dbReference type="InterPro" id="IPR003613">
    <property type="entry name" value="Ubox_domain"/>
</dbReference>
<dbReference type="SUPFAM" id="SSF57850">
    <property type="entry name" value="RING/U-box"/>
    <property type="match status" value="1"/>
</dbReference>
<evidence type="ECO:0000256" key="4">
    <source>
        <dbReference type="ARBA" id="ARBA00022679"/>
    </source>
</evidence>
<dbReference type="Pfam" id="PF07714">
    <property type="entry name" value="PK_Tyr_Ser-Thr"/>
    <property type="match status" value="1"/>
</dbReference>
<dbReference type="Gene3D" id="1.10.510.10">
    <property type="entry name" value="Transferase(Phosphotransferase) domain 1"/>
    <property type="match status" value="1"/>
</dbReference>
<comment type="pathway">
    <text evidence="2">Protein modification; protein ubiquitination.</text>
</comment>
<feature type="region of interest" description="Disordered" evidence="7">
    <location>
        <begin position="270"/>
        <end position="322"/>
    </location>
</feature>
<evidence type="ECO:0000313" key="10">
    <source>
        <dbReference type="EMBL" id="KAG0535558.1"/>
    </source>
</evidence>
<dbReference type="PANTHER" id="PTHR45647">
    <property type="entry name" value="OS02G0152300 PROTEIN"/>
    <property type="match status" value="1"/>
</dbReference>
<reference evidence="10" key="1">
    <citation type="journal article" date="2019" name="BMC Genomics">
        <title>A new reference genome for Sorghum bicolor reveals high levels of sequence similarity between sweet and grain genotypes: implications for the genetics of sugar metabolism.</title>
        <authorList>
            <person name="Cooper E.A."/>
            <person name="Brenton Z.W."/>
            <person name="Flinn B.S."/>
            <person name="Jenkins J."/>
            <person name="Shu S."/>
            <person name="Flowers D."/>
            <person name="Luo F."/>
            <person name="Wang Y."/>
            <person name="Xia P."/>
            <person name="Barry K."/>
            <person name="Daum C."/>
            <person name="Lipzen A."/>
            <person name="Yoshinaga Y."/>
            <person name="Schmutz J."/>
            <person name="Saski C."/>
            <person name="Vermerris W."/>
            <person name="Kresovich S."/>
        </authorList>
    </citation>
    <scope>NUCLEOTIDE SEQUENCE</scope>
</reference>
<protein>
    <recommendedName>
        <fullName evidence="3">RING-type E3 ubiquitin transferase</fullName>
        <ecNumber evidence="3">2.3.2.27</ecNumber>
    </recommendedName>
</protein>
<dbReference type="GO" id="GO:0016567">
    <property type="term" value="P:protein ubiquitination"/>
    <property type="evidence" value="ECO:0007669"/>
    <property type="project" value="InterPro"/>
</dbReference>
<dbReference type="CDD" id="cd16655">
    <property type="entry name" value="RING-Ubox_WDSUB1-like"/>
    <property type="match status" value="1"/>
</dbReference>
<dbReference type="GO" id="GO:0005524">
    <property type="term" value="F:ATP binding"/>
    <property type="evidence" value="ECO:0007669"/>
    <property type="project" value="InterPro"/>
</dbReference>
<keyword evidence="5" id="KW-0833">Ubl conjugation pathway</keyword>
<evidence type="ECO:0000256" key="7">
    <source>
        <dbReference type="SAM" id="MobiDB-lite"/>
    </source>
</evidence>
<gene>
    <name evidence="10" type="ORF">BDA96_04G376200</name>
</gene>
<dbReference type="GO" id="GO:0004672">
    <property type="term" value="F:protein kinase activity"/>
    <property type="evidence" value="ECO:0007669"/>
    <property type="project" value="InterPro"/>
</dbReference>
<dbReference type="InterPro" id="IPR000719">
    <property type="entry name" value="Prot_kinase_dom"/>
</dbReference>
<dbReference type="CDD" id="cd01989">
    <property type="entry name" value="USP_STK_Ubox_N"/>
    <property type="match status" value="1"/>
</dbReference>
<proteinExistence type="predicted"/>
<evidence type="ECO:0000256" key="6">
    <source>
        <dbReference type="SAM" id="Coils"/>
    </source>
</evidence>
<reference evidence="10" key="2">
    <citation type="submission" date="2020-10" db="EMBL/GenBank/DDBJ databases">
        <authorList>
            <person name="Cooper E.A."/>
            <person name="Brenton Z.W."/>
            <person name="Flinn B.S."/>
            <person name="Jenkins J."/>
            <person name="Shu S."/>
            <person name="Flowers D."/>
            <person name="Luo F."/>
            <person name="Wang Y."/>
            <person name="Xia P."/>
            <person name="Barry K."/>
            <person name="Daum C."/>
            <person name="Lipzen A."/>
            <person name="Yoshinaga Y."/>
            <person name="Schmutz J."/>
            <person name="Saski C."/>
            <person name="Vermerris W."/>
            <person name="Kresovich S."/>
        </authorList>
    </citation>
    <scope>NUCLEOTIDE SEQUENCE</scope>
</reference>